<dbReference type="AlphaFoldDB" id="A0A1I3T1X7"/>
<reference evidence="2" key="1">
    <citation type="submission" date="2016-10" db="EMBL/GenBank/DDBJ databases">
        <authorList>
            <person name="Varghese N."/>
            <person name="Submissions S."/>
        </authorList>
    </citation>
    <scope>NUCLEOTIDE SEQUENCE [LARGE SCALE GENOMIC DNA]</scope>
    <source>
        <strain evidence="2">DSM 21857</strain>
    </source>
</reference>
<organism evidence="1 2">
    <name type="scientific">Aquamicrobium aerolatum DSM 21857</name>
    <dbReference type="NCBI Taxonomy" id="1121003"/>
    <lineage>
        <taxon>Bacteria</taxon>
        <taxon>Pseudomonadati</taxon>
        <taxon>Pseudomonadota</taxon>
        <taxon>Alphaproteobacteria</taxon>
        <taxon>Hyphomicrobiales</taxon>
        <taxon>Phyllobacteriaceae</taxon>
        <taxon>Aerobium</taxon>
    </lineage>
</organism>
<evidence type="ECO:0000313" key="2">
    <source>
        <dbReference type="Proteomes" id="UP000242763"/>
    </source>
</evidence>
<name>A0A1I3T1X7_9HYPH</name>
<accession>A0A1I3T1X7</accession>
<gene>
    <name evidence="1" type="ORF">SAMN03080618_03524</name>
</gene>
<dbReference type="Proteomes" id="UP000242763">
    <property type="component" value="Unassembled WGS sequence"/>
</dbReference>
<dbReference type="EMBL" id="FORF01000039">
    <property type="protein sequence ID" value="SFJ64169.1"/>
    <property type="molecule type" value="Genomic_DNA"/>
</dbReference>
<sequence>MSKSNIMTEIERAARHLGVETAALAVNDRGNGTPPFRVKGTPVRACEGHAG</sequence>
<keyword evidence="2" id="KW-1185">Reference proteome</keyword>
<evidence type="ECO:0000313" key="1">
    <source>
        <dbReference type="EMBL" id="SFJ64169.1"/>
    </source>
</evidence>
<protein>
    <submittedName>
        <fullName evidence="1">Uncharacterized protein</fullName>
    </submittedName>
</protein>
<proteinExistence type="predicted"/>